<sequence length="1115" mass="122946">MAVRSNLDRVGDALDVVSAALEPFIARVLGPHLPAGVSDWTALLAAKDGIDGKAYSPSDPQVQLRVLTERMGGLGFPFSDYLSRAEQNLAGELRSNRDAWAHRLPFSADDAYRALDTAERLMRAINASSAADTLRRSKLDLQRTTYAEETRRDTRAAQMPGLAAADLTPWREVLQPHPDIASNNFARAEFAADLHQVATGGEASADYNDPVEFFHRTFLTDGLKTLLKLAARRVTGDRNADPIINLQTTFGGGKTHSMLAVWHLFSGLPLTAFPQGVQDALDEAIAPDALGRPMRRVAIVGTELSPGQSWVKPDGTEIRTIWGELAWQLGGGEGFAMVADADRTSTSPGSALTELLQKYAPAVILIDEWVAYARGLAGRDDLVGGSFESQFTFAQDLAQAVTRTQGAVLLVSVPASDVRRDDGERDASELELGGSRGREALQRLLHVIGRQAHNWTPASSTESFEIVKRRLFREPDAEAARKIALTARRFMEFYRSSSGELPPETRDDDYERRIRVAYPIHPELFDRLYADWSTLERFQRTRGVLRLMSAVVHALYAAGDDSPLIMPGSLPLDAPAVRDEISSYIEDTWKSIIESDIDGSTAVSFYIDKEKPLFGNRALTRRIARAGFLGSAATLHTAHRGIERKRVFLGVAMPGDTLGNFGTALQLLSERSSYLYNESDRLWFDIKPSLNRKAAERASLFSVDAVHAEIVSRLKRELRSTPDFPEVVVAPIDTADLAESDRARLVLLHPRNTYDGKSAETPARVFVHDLATKRGNAPRVNANTFVAVAPDQARVAELEQTVRSYLAWSGIRDDKNALDLTQSQVKEAGEKVEAFNTTIAQRLRETWIWALYPEQNDGAQPLRIAQRKVDGATGAITQFVGERLRKLDLVYPRSSPATVGLALQNHLRAKWNEGRISVGELWEYHQRYPYLARLRDKAVLTDAIESVMHDVSWHSTGFALAESYNASTGDFTGLRIPFEDSLGAITDATLLVKPEIALAQREREKQSTVVDPQPGPAPDPSPGPAPTPDPPTVVTVPNARYKGVFDVLVSGDLRSQLTDVVDELLQHLKSADPNTLEIRITVDAEKREGFSDDIVRIVRENGTNLGFTSSRFTEL</sequence>
<feature type="region of interest" description="Disordered" evidence="1">
    <location>
        <begin position="1001"/>
        <end position="1031"/>
    </location>
</feature>
<feature type="domain" description="Swt1-like HEPN" evidence="2">
    <location>
        <begin position="13"/>
        <end position="126"/>
    </location>
</feature>
<feature type="compositionally biased region" description="Pro residues" evidence="1">
    <location>
        <begin position="1013"/>
        <end position="1031"/>
    </location>
</feature>
<gene>
    <name evidence="3" type="ORF">GCM10022286_22140</name>
</gene>
<evidence type="ECO:0000256" key="1">
    <source>
        <dbReference type="SAM" id="MobiDB-lite"/>
    </source>
</evidence>
<evidence type="ECO:0000259" key="2">
    <source>
        <dbReference type="Pfam" id="PF18731"/>
    </source>
</evidence>
<reference evidence="3" key="2">
    <citation type="submission" date="2023-12" db="EMBL/GenBank/DDBJ databases">
        <authorList>
            <person name="Sun Q."/>
            <person name="Inoue M."/>
        </authorList>
    </citation>
    <scope>NUCLEOTIDE SEQUENCE</scope>
    <source>
        <strain evidence="3">JCM 17590</strain>
    </source>
</reference>
<proteinExistence type="predicted"/>
<dbReference type="EMBL" id="BAABBV010000001">
    <property type="protein sequence ID" value="GAA4162743.1"/>
    <property type="molecule type" value="Genomic_DNA"/>
</dbReference>
<dbReference type="InterPro" id="IPR007555">
    <property type="entry name" value="DUF499"/>
</dbReference>
<dbReference type="Pfam" id="PF04465">
    <property type="entry name" value="DUF499"/>
    <property type="match status" value="1"/>
</dbReference>
<evidence type="ECO:0000313" key="3">
    <source>
        <dbReference type="EMBL" id="GAA4162743.1"/>
    </source>
</evidence>
<accession>A0ABP7ZL80</accession>
<dbReference type="Pfam" id="PF18731">
    <property type="entry name" value="HEPN_Swt1"/>
    <property type="match status" value="1"/>
</dbReference>
<comment type="caution">
    <text evidence="3">The sequence shown here is derived from an EMBL/GenBank/DDBJ whole genome shotgun (WGS) entry which is preliminary data.</text>
</comment>
<reference evidence="3" key="1">
    <citation type="journal article" date="2014" name="Int. J. Syst. Evol. Microbiol.">
        <title>Complete genome of a new Firmicutes species belonging to the dominant human colonic microbiota ('Ruminococcus bicirculans') reveals two chromosomes and a selective capacity to utilize plant glucans.</title>
        <authorList>
            <consortium name="NISC Comparative Sequencing Program"/>
            <person name="Wegmann U."/>
            <person name="Louis P."/>
            <person name="Goesmann A."/>
            <person name="Henrissat B."/>
            <person name="Duncan S.H."/>
            <person name="Flint H.J."/>
        </authorList>
    </citation>
    <scope>NUCLEOTIDE SEQUENCE</scope>
    <source>
        <strain evidence="3">JCM 17590</strain>
    </source>
</reference>
<dbReference type="RefSeq" id="WP_344791840.1">
    <property type="nucleotide sequence ID" value="NZ_BAABBV010000001.1"/>
</dbReference>
<evidence type="ECO:0000313" key="4">
    <source>
        <dbReference type="Proteomes" id="UP001415169"/>
    </source>
</evidence>
<dbReference type="Proteomes" id="UP001415169">
    <property type="component" value="Unassembled WGS sequence"/>
</dbReference>
<name>A0ABP7ZL80_9MICO</name>
<protein>
    <submittedName>
        <fullName evidence="3">Swt1 family HEPN domain-containing protein</fullName>
    </submittedName>
</protein>
<dbReference type="InterPro" id="IPR041650">
    <property type="entry name" value="HEPN_Swt1"/>
</dbReference>
<keyword evidence="4" id="KW-1185">Reference proteome</keyword>
<organism evidence="3 4">
    <name type="scientific">Gryllotalpicola daejeonensis</name>
    <dbReference type="NCBI Taxonomy" id="993087"/>
    <lineage>
        <taxon>Bacteria</taxon>
        <taxon>Bacillati</taxon>
        <taxon>Actinomycetota</taxon>
        <taxon>Actinomycetes</taxon>
        <taxon>Micrococcales</taxon>
        <taxon>Microbacteriaceae</taxon>
        <taxon>Gryllotalpicola</taxon>
    </lineage>
</organism>